<evidence type="ECO:0000256" key="7">
    <source>
        <dbReference type="SAM" id="Phobius"/>
    </source>
</evidence>
<evidence type="ECO:0000256" key="4">
    <source>
        <dbReference type="ARBA" id="ARBA00022989"/>
    </source>
</evidence>
<dbReference type="PANTHER" id="PTHR10743">
    <property type="entry name" value="PROTEIN RER1"/>
    <property type="match status" value="1"/>
</dbReference>
<gene>
    <name evidence="8" type="ORF">TVAG_437830</name>
</gene>
<dbReference type="InParanoid" id="A2FCE5"/>
<dbReference type="eggNOG" id="KOG1688">
    <property type="taxonomic scope" value="Eukaryota"/>
</dbReference>
<dbReference type="Pfam" id="PF03248">
    <property type="entry name" value="Rer1"/>
    <property type="match status" value="1"/>
</dbReference>
<dbReference type="VEuPathDB" id="TrichDB:TVAG_437830"/>
<feature type="transmembrane region" description="Helical" evidence="7">
    <location>
        <begin position="58"/>
        <end position="77"/>
    </location>
</feature>
<dbReference type="InterPro" id="IPR004932">
    <property type="entry name" value="Rer1"/>
</dbReference>
<dbReference type="SMR" id="A2FCE5"/>
<proteinExistence type="inferred from homology"/>
<dbReference type="STRING" id="5722.A2FCE5"/>
<evidence type="ECO:0000256" key="6">
    <source>
        <dbReference type="PIRNR" id="PIRNR016013"/>
    </source>
</evidence>
<dbReference type="PIRSF" id="PIRSF016013">
    <property type="entry name" value="AtER_Rer1p"/>
    <property type="match status" value="1"/>
</dbReference>
<dbReference type="FunCoup" id="A2FCE5">
    <property type="interactions" value="615"/>
</dbReference>
<keyword evidence="5 6" id="KW-0472">Membrane</keyword>
<dbReference type="GO" id="GO:0006621">
    <property type="term" value="P:protein retention in ER lumen"/>
    <property type="evidence" value="ECO:0000318"/>
    <property type="project" value="GO_Central"/>
</dbReference>
<reference evidence="8" key="2">
    <citation type="journal article" date="2007" name="Science">
        <title>Draft genome sequence of the sexually transmitted pathogen Trichomonas vaginalis.</title>
        <authorList>
            <person name="Carlton J.M."/>
            <person name="Hirt R.P."/>
            <person name="Silva J.C."/>
            <person name="Delcher A.L."/>
            <person name="Schatz M."/>
            <person name="Zhao Q."/>
            <person name="Wortman J.R."/>
            <person name="Bidwell S.L."/>
            <person name="Alsmark U.C.M."/>
            <person name="Besteiro S."/>
            <person name="Sicheritz-Ponten T."/>
            <person name="Noel C.J."/>
            <person name="Dacks J.B."/>
            <person name="Foster P.G."/>
            <person name="Simillion C."/>
            <person name="Van de Peer Y."/>
            <person name="Miranda-Saavedra D."/>
            <person name="Barton G.J."/>
            <person name="Westrop G.D."/>
            <person name="Mueller S."/>
            <person name="Dessi D."/>
            <person name="Fiori P.L."/>
            <person name="Ren Q."/>
            <person name="Paulsen I."/>
            <person name="Zhang H."/>
            <person name="Bastida-Corcuera F.D."/>
            <person name="Simoes-Barbosa A."/>
            <person name="Brown M.T."/>
            <person name="Hayes R.D."/>
            <person name="Mukherjee M."/>
            <person name="Okumura C.Y."/>
            <person name="Schneider R."/>
            <person name="Smith A.J."/>
            <person name="Vanacova S."/>
            <person name="Villalvazo M."/>
            <person name="Haas B.J."/>
            <person name="Pertea M."/>
            <person name="Feldblyum T.V."/>
            <person name="Utterback T.R."/>
            <person name="Shu C.L."/>
            <person name="Osoegawa K."/>
            <person name="de Jong P.J."/>
            <person name="Hrdy I."/>
            <person name="Horvathova L."/>
            <person name="Zubacova Z."/>
            <person name="Dolezal P."/>
            <person name="Malik S.B."/>
            <person name="Logsdon J.M. Jr."/>
            <person name="Henze K."/>
            <person name="Gupta A."/>
            <person name="Wang C.C."/>
            <person name="Dunne R.L."/>
            <person name="Upcroft J.A."/>
            <person name="Upcroft P."/>
            <person name="White O."/>
            <person name="Salzberg S.L."/>
            <person name="Tang P."/>
            <person name="Chiu C.-H."/>
            <person name="Lee Y.-S."/>
            <person name="Embley T.M."/>
            <person name="Coombs G.H."/>
            <person name="Mottram J.C."/>
            <person name="Tachezy J."/>
            <person name="Fraser-Liggett C.M."/>
            <person name="Johnson P.J."/>
        </authorList>
    </citation>
    <scope>NUCLEOTIDE SEQUENCE [LARGE SCALE GENOMIC DNA]</scope>
    <source>
        <strain evidence="8">G3</strain>
    </source>
</reference>
<keyword evidence="4 7" id="KW-1133">Transmembrane helix</keyword>
<evidence type="ECO:0000256" key="1">
    <source>
        <dbReference type="ARBA" id="ARBA00004141"/>
    </source>
</evidence>
<evidence type="ECO:0000313" key="8">
    <source>
        <dbReference type="EMBL" id="EAX97405.1"/>
    </source>
</evidence>
<evidence type="ECO:0000256" key="3">
    <source>
        <dbReference type="ARBA" id="ARBA00022692"/>
    </source>
</evidence>
<dbReference type="AlphaFoldDB" id="A2FCE5"/>
<evidence type="ECO:0000256" key="5">
    <source>
        <dbReference type="ARBA" id="ARBA00023136"/>
    </source>
</evidence>
<comment type="similarity">
    <text evidence="2 6">Belongs to the RER1 family.</text>
</comment>
<comment type="function">
    <text evidence="6">Involved in the retrieval of endoplasmic reticulum membrane proteins from the early Golgi compartment.</text>
</comment>
<dbReference type="OrthoDB" id="448250at2759"/>
<accession>A2FCE5</accession>
<dbReference type="GO" id="GO:0005783">
    <property type="term" value="C:endoplasmic reticulum"/>
    <property type="evidence" value="ECO:0007669"/>
    <property type="project" value="GOC"/>
</dbReference>
<reference evidence="8" key="1">
    <citation type="submission" date="2006-10" db="EMBL/GenBank/DDBJ databases">
        <authorList>
            <person name="Amadeo P."/>
            <person name="Zhao Q."/>
            <person name="Wortman J."/>
            <person name="Fraser-Liggett C."/>
            <person name="Carlton J."/>
        </authorList>
    </citation>
    <scope>NUCLEOTIDE SEQUENCE</scope>
    <source>
        <strain evidence="8">G3</strain>
    </source>
</reference>
<dbReference type="GO" id="GO:0000139">
    <property type="term" value="C:Golgi membrane"/>
    <property type="evidence" value="ECO:0000318"/>
    <property type="project" value="GO_Central"/>
</dbReference>
<keyword evidence="9" id="KW-1185">Reference proteome</keyword>
<keyword evidence="3 7" id="KW-0812">Transmembrane</keyword>
<feature type="transmembrane region" description="Helical" evidence="7">
    <location>
        <begin position="134"/>
        <end position="151"/>
    </location>
</feature>
<dbReference type="RefSeq" id="XP_001310335.1">
    <property type="nucleotide sequence ID" value="XM_001310334.1"/>
</dbReference>
<evidence type="ECO:0000256" key="2">
    <source>
        <dbReference type="ARBA" id="ARBA00006070"/>
    </source>
</evidence>
<dbReference type="Proteomes" id="UP000001542">
    <property type="component" value="Unassembled WGS sequence"/>
</dbReference>
<sequence>MDKTEITFTDKIVIDKQEALMRFESLLYQIKPYLWQRWCAFGFMMFLFLLRVFTWHAYYYIVYIIGLYLLSCVVEFISPKRDPELYGEEVLPSAKDGDYKPFVRRLPEFQFWCCCMPASVLACFFSLMPFDLPVYAPLLFVYFIVVSVFVFRKRIMHMIKYKYVPWDTGKQKYQRPTE</sequence>
<dbReference type="GO" id="GO:0006890">
    <property type="term" value="P:retrograde vesicle-mediated transport, Golgi to endoplasmic reticulum"/>
    <property type="evidence" value="ECO:0000318"/>
    <property type="project" value="GO_Central"/>
</dbReference>
<protein>
    <recommendedName>
        <fullName evidence="6">Protein RER1</fullName>
    </recommendedName>
</protein>
<dbReference type="OMA" id="GWYVVCY"/>
<dbReference type="KEGG" id="tva:4755189"/>
<dbReference type="VEuPathDB" id="TrichDB:TVAGG3_0498140"/>
<evidence type="ECO:0000313" key="9">
    <source>
        <dbReference type="Proteomes" id="UP000001542"/>
    </source>
</evidence>
<comment type="subcellular location">
    <subcellularLocation>
        <location evidence="1">Membrane</location>
        <topology evidence="1">Multi-pass membrane protein</topology>
    </subcellularLocation>
</comment>
<feature type="transmembrane region" description="Helical" evidence="7">
    <location>
        <begin position="34"/>
        <end position="52"/>
    </location>
</feature>
<organism evidence="8 9">
    <name type="scientific">Trichomonas vaginalis (strain ATCC PRA-98 / G3)</name>
    <dbReference type="NCBI Taxonomy" id="412133"/>
    <lineage>
        <taxon>Eukaryota</taxon>
        <taxon>Metamonada</taxon>
        <taxon>Parabasalia</taxon>
        <taxon>Trichomonadida</taxon>
        <taxon>Trichomonadidae</taxon>
        <taxon>Trichomonas</taxon>
    </lineage>
</organism>
<dbReference type="EMBL" id="DS113716">
    <property type="protein sequence ID" value="EAX97405.1"/>
    <property type="molecule type" value="Genomic_DNA"/>
</dbReference>
<dbReference type="PANTHER" id="PTHR10743:SF0">
    <property type="entry name" value="PROTEIN RER1"/>
    <property type="match status" value="1"/>
</dbReference>
<name>A2FCE5_TRIV3</name>